<evidence type="ECO:0000313" key="2">
    <source>
        <dbReference type="Proteomes" id="UP000613740"/>
    </source>
</evidence>
<reference evidence="1" key="1">
    <citation type="journal article" date="2020" name="bioRxiv">
        <title>Comparative genomics of Chlamydomonas.</title>
        <authorList>
            <person name="Craig R.J."/>
            <person name="Hasan A.R."/>
            <person name="Ness R.W."/>
            <person name="Keightley P.D."/>
        </authorList>
    </citation>
    <scope>NUCLEOTIDE SEQUENCE</scope>
    <source>
        <strain evidence="1">CCAP 11/173</strain>
    </source>
</reference>
<organism evidence="1 2">
    <name type="scientific">Chlamydomonas schloesseri</name>
    <dbReference type="NCBI Taxonomy" id="2026947"/>
    <lineage>
        <taxon>Eukaryota</taxon>
        <taxon>Viridiplantae</taxon>
        <taxon>Chlorophyta</taxon>
        <taxon>core chlorophytes</taxon>
        <taxon>Chlorophyceae</taxon>
        <taxon>CS clade</taxon>
        <taxon>Chlamydomonadales</taxon>
        <taxon>Chlamydomonadaceae</taxon>
        <taxon>Chlamydomonas</taxon>
    </lineage>
</organism>
<dbReference type="AlphaFoldDB" id="A0A835VVZ7"/>
<gene>
    <name evidence="1" type="ORF">HYH02_013906</name>
</gene>
<dbReference type="Proteomes" id="UP000613740">
    <property type="component" value="Unassembled WGS sequence"/>
</dbReference>
<sequence>MTTTSSPHRRCAALAALAIAAAFGLIFSLPATEARKVTSHHRRHVLAAAKIPKPCYYFPGNSFSEPTCTPNTDLSSKIPTTGMSGWANPFTRMMLCRNKLREDCGKGAERSQPDADGCVVSDYTGYGGKSEWEKYHAEDEALYGGPQRQGVCFSAEEVSFRLGPDQEFNATRFMPWFKLQAGDPTNTTDYLRARGNCSYTLNSIARVAYSNKCNALNTGFAETKKAVAALKINSDKALKCAAAGCAINVYNGTKAAERYRNAKVGKFQDAYAMCEPSTPHAWTTRLTAQTDGLLFRQYQLCHSDYLQRSKALCEGAILA</sequence>
<comment type="caution">
    <text evidence="1">The sequence shown here is derived from an EMBL/GenBank/DDBJ whole genome shotgun (WGS) entry which is preliminary data.</text>
</comment>
<dbReference type="EMBL" id="JAEHOD010000082">
    <property type="protein sequence ID" value="KAG2429955.1"/>
    <property type="molecule type" value="Genomic_DNA"/>
</dbReference>
<name>A0A835VVZ7_9CHLO</name>
<keyword evidence="2" id="KW-1185">Reference proteome</keyword>
<evidence type="ECO:0000313" key="1">
    <source>
        <dbReference type="EMBL" id="KAG2429955.1"/>
    </source>
</evidence>
<proteinExistence type="predicted"/>
<protein>
    <submittedName>
        <fullName evidence="1">Uncharacterized protein</fullName>
    </submittedName>
</protein>
<accession>A0A835VVZ7</accession>